<dbReference type="AlphaFoldDB" id="A0A9J6CKI4"/>
<protein>
    <submittedName>
        <fullName evidence="2">Uncharacterized protein</fullName>
    </submittedName>
</protein>
<dbReference type="PANTHER" id="PTHR31859">
    <property type="entry name" value="TETRATRICOPEPTIDE REPEAT PROTEIN 39 FAMILY MEMBER"/>
    <property type="match status" value="1"/>
</dbReference>
<dbReference type="PANTHER" id="PTHR31859:SF1">
    <property type="entry name" value="TETRATRICOPEPTIDE REPEAT PROTEIN 39C"/>
    <property type="match status" value="1"/>
</dbReference>
<dbReference type="OrthoDB" id="2154985at2759"/>
<accession>A0A9J6CKI4</accession>
<dbReference type="Proteomes" id="UP001107558">
    <property type="component" value="Chromosome 1"/>
</dbReference>
<evidence type="ECO:0000256" key="1">
    <source>
        <dbReference type="SAM" id="Phobius"/>
    </source>
</evidence>
<feature type="transmembrane region" description="Helical" evidence="1">
    <location>
        <begin position="296"/>
        <end position="315"/>
    </location>
</feature>
<dbReference type="Pfam" id="PF10300">
    <property type="entry name" value="Iml2-TPR_39"/>
    <property type="match status" value="1"/>
</dbReference>
<dbReference type="EMBL" id="JADBJN010000001">
    <property type="protein sequence ID" value="KAG5682195.1"/>
    <property type="molecule type" value="Genomic_DNA"/>
</dbReference>
<organism evidence="2 3">
    <name type="scientific">Polypedilum vanderplanki</name>
    <name type="common">Sleeping chironomid midge</name>
    <dbReference type="NCBI Taxonomy" id="319348"/>
    <lineage>
        <taxon>Eukaryota</taxon>
        <taxon>Metazoa</taxon>
        <taxon>Ecdysozoa</taxon>
        <taxon>Arthropoda</taxon>
        <taxon>Hexapoda</taxon>
        <taxon>Insecta</taxon>
        <taxon>Pterygota</taxon>
        <taxon>Neoptera</taxon>
        <taxon>Endopterygota</taxon>
        <taxon>Diptera</taxon>
        <taxon>Nematocera</taxon>
        <taxon>Chironomoidea</taxon>
        <taxon>Chironomidae</taxon>
        <taxon>Chironominae</taxon>
        <taxon>Polypedilum</taxon>
        <taxon>Polypedilum</taxon>
    </lineage>
</organism>
<evidence type="ECO:0000313" key="3">
    <source>
        <dbReference type="Proteomes" id="UP001107558"/>
    </source>
</evidence>
<name>A0A9J6CKI4_POLVA</name>
<proteinExistence type="predicted"/>
<keyword evidence="3" id="KW-1185">Reference proteome</keyword>
<dbReference type="GO" id="GO:0060271">
    <property type="term" value="P:cilium assembly"/>
    <property type="evidence" value="ECO:0007669"/>
    <property type="project" value="TreeGrafter"/>
</dbReference>
<gene>
    <name evidence="2" type="ORF">PVAND_011563</name>
</gene>
<keyword evidence="1" id="KW-0472">Membrane</keyword>
<reference evidence="2" key="1">
    <citation type="submission" date="2021-03" db="EMBL/GenBank/DDBJ databases">
        <title>Chromosome level genome of the anhydrobiotic midge Polypedilum vanderplanki.</title>
        <authorList>
            <person name="Yoshida Y."/>
            <person name="Kikawada T."/>
            <person name="Gusev O."/>
        </authorList>
    </citation>
    <scope>NUCLEOTIDE SEQUENCE</scope>
    <source>
        <strain evidence="2">NIAS01</strain>
        <tissue evidence="2">Whole body or cell culture</tissue>
    </source>
</reference>
<comment type="caution">
    <text evidence="2">The sequence shown here is derived from an EMBL/GenBank/DDBJ whole genome shotgun (WGS) entry which is preliminary data.</text>
</comment>
<sequence>MSCENLDFESLSDTEYVRECFYLYLNNEPLRAIDLLEKRKEKSLITNYGHVFIHFVSSIISFNRTKLSESSVNLKELERKCTVEQPGWLASLKSKVFRNQQRYVDWQTLLDELDREIILADTLLCATVLQILESNYIKSILSIRRAFKIYTQTFKQINDLCNQYAVVNEPSEIADTGSVSEFSNAYTVPLESFTENSLSTSSQKLSKSQQCITQNEYRYFSKNYLLPVLQNEVIAFKAELLRLRGAIYFGYGAIQLAFSFLPSHLKVINFLGYEGDETVAINCLHQSKNSTDFRNVLAVIGLLWYYLVLVPFFSLEHSDLSKEIQTATDILNENEQLDQSALFLYFSGRRQRLKKKIRYAIMHYDAAIRQKTIPRELKIHIMYELGVCLLIQLNYHDAMHYFNELKTSKFSKSFYIYLTIICHGAFEHEKYENFKEDVEEAVAASSNKDGIIERFIKNRCNVLLNDEKKGTAFWQLLCFEVIYLWNLLSSCDIETLQNIINICEQTSETNEPIIGLAFFICGSCYKVLRDAENALKFYTLCIQKCNDNLSQLQFHHIPAYANLELSNLYKVLGNEEKAQNHLMEAQQFKNFDFEQRLRLKTLSNTN</sequence>
<dbReference type="Gene3D" id="1.25.40.10">
    <property type="entry name" value="Tetratricopeptide repeat domain"/>
    <property type="match status" value="1"/>
</dbReference>
<dbReference type="InterPro" id="IPR011990">
    <property type="entry name" value="TPR-like_helical_dom_sf"/>
</dbReference>
<dbReference type="InterPro" id="IPR019412">
    <property type="entry name" value="IML2/TPR_39"/>
</dbReference>
<dbReference type="SUPFAM" id="SSF81901">
    <property type="entry name" value="HCP-like"/>
    <property type="match status" value="1"/>
</dbReference>
<evidence type="ECO:0000313" key="2">
    <source>
        <dbReference type="EMBL" id="KAG5682195.1"/>
    </source>
</evidence>
<keyword evidence="1" id="KW-1133">Transmembrane helix</keyword>
<keyword evidence="1" id="KW-0812">Transmembrane</keyword>